<keyword evidence="4" id="KW-0479">Metal-binding</keyword>
<name>A0A1H9JDN7_9FLAO</name>
<dbReference type="CDD" id="cd09084">
    <property type="entry name" value="EEP-2"/>
    <property type="match status" value="1"/>
</dbReference>
<dbReference type="SUPFAM" id="SSF56219">
    <property type="entry name" value="DNase I-like"/>
    <property type="match status" value="1"/>
</dbReference>
<feature type="transmembrane region" description="Helical" evidence="9">
    <location>
        <begin position="68"/>
        <end position="88"/>
    </location>
</feature>
<keyword evidence="8" id="KW-0234">DNA repair</keyword>
<evidence type="ECO:0000256" key="8">
    <source>
        <dbReference type="ARBA" id="ARBA00023204"/>
    </source>
</evidence>
<feature type="transmembrane region" description="Helical" evidence="9">
    <location>
        <begin position="39"/>
        <end position="61"/>
    </location>
</feature>
<keyword evidence="12" id="KW-1185">Reference proteome</keyword>
<protein>
    <submittedName>
        <fullName evidence="11">Uncharacterized conserved protein YafD, endonuclease/exonuclease/phosphatase (EEP) superfamily</fullName>
    </submittedName>
</protein>
<organism evidence="11 12">
    <name type="scientific">Hyunsoonleella jejuensis</name>
    <dbReference type="NCBI Taxonomy" id="419940"/>
    <lineage>
        <taxon>Bacteria</taxon>
        <taxon>Pseudomonadati</taxon>
        <taxon>Bacteroidota</taxon>
        <taxon>Flavobacteriia</taxon>
        <taxon>Flavobacteriales</taxon>
        <taxon>Flavobacteriaceae</taxon>
    </lineage>
</organism>
<dbReference type="PANTHER" id="PTHR15822">
    <property type="entry name" value="TRAF AND TNF RECEPTOR-ASSOCIATED PROTEIN"/>
    <property type="match status" value="1"/>
</dbReference>
<evidence type="ECO:0000313" key="12">
    <source>
        <dbReference type="Proteomes" id="UP000198999"/>
    </source>
</evidence>
<feature type="transmembrane region" description="Helical" evidence="9">
    <location>
        <begin position="12"/>
        <end position="33"/>
    </location>
</feature>
<dbReference type="Proteomes" id="UP000198999">
    <property type="component" value="Unassembled WGS sequence"/>
</dbReference>
<keyword evidence="11" id="KW-0255">Endonuclease</keyword>
<evidence type="ECO:0000256" key="6">
    <source>
        <dbReference type="ARBA" id="ARBA00022801"/>
    </source>
</evidence>
<dbReference type="RefSeq" id="WP_092579993.1">
    <property type="nucleotide sequence ID" value="NZ_FOFN01000003.1"/>
</dbReference>
<keyword evidence="3" id="KW-0540">Nuclease</keyword>
<comment type="cofactor">
    <cofactor evidence="1">
        <name>Mn(2+)</name>
        <dbReference type="ChEBI" id="CHEBI:29035"/>
    </cofactor>
</comment>
<keyword evidence="5" id="KW-0227">DNA damage</keyword>
<evidence type="ECO:0000259" key="10">
    <source>
        <dbReference type="Pfam" id="PF03372"/>
    </source>
</evidence>
<dbReference type="OrthoDB" id="635146at2"/>
<sequence length="340" mass="40095">MFLNKIILYDKFWLIISYAFSALLLVGCFISYYKSNIFSFFFSVTIPILFIINIFIVFYWLLKRKKHIYISLLSVCIHFVFFTTPLQLNGKSEILDDEDVFSFMTFNARDFGVLNNIRNIERTKKIIDFIENKNPDITCFQEFSKFEFQSFSYYPHTFVGYRPNFEKTLQVIYSKYPIINKGFVDFPDTRNQTIYADININGSIVRVYNIHLQSYRLRFVKSILTFDGAEIIINKIAEAQKKQEVQVEIILKHASDFKGKIIFCGDFNSTNYTENYKKLSQNKKDTFVSAGFGFGITYYLLKYPLRLDYILIDKEIDVLSHENFNVSISDHEPVLAKLKF</sequence>
<dbReference type="STRING" id="419940.SAMN05421824_2481"/>
<feature type="domain" description="Endonuclease/exonuclease/phosphatase" evidence="10">
    <location>
        <begin position="105"/>
        <end position="331"/>
    </location>
</feature>
<evidence type="ECO:0000256" key="3">
    <source>
        <dbReference type="ARBA" id="ARBA00022722"/>
    </source>
</evidence>
<dbReference type="Pfam" id="PF03372">
    <property type="entry name" value="Exo_endo_phos"/>
    <property type="match status" value="1"/>
</dbReference>
<evidence type="ECO:0000313" key="11">
    <source>
        <dbReference type="EMBL" id="SEQ85034.1"/>
    </source>
</evidence>
<dbReference type="EMBL" id="FOFN01000003">
    <property type="protein sequence ID" value="SEQ85034.1"/>
    <property type="molecule type" value="Genomic_DNA"/>
</dbReference>
<keyword evidence="9" id="KW-0812">Transmembrane</keyword>
<evidence type="ECO:0000256" key="2">
    <source>
        <dbReference type="ARBA" id="ARBA00001946"/>
    </source>
</evidence>
<evidence type="ECO:0000256" key="7">
    <source>
        <dbReference type="ARBA" id="ARBA00022842"/>
    </source>
</evidence>
<keyword evidence="6" id="KW-0378">Hydrolase</keyword>
<reference evidence="11 12" key="1">
    <citation type="submission" date="2016-10" db="EMBL/GenBank/DDBJ databases">
        <authorList>
            <person name="de Groot N.N."/>
        </authorList>
    </citation>
    <scope>NUCLEOTIDE SEQUENCE [LARGE SCALE GENOMIC DNA]</scope>
    <source>
        <strain evidence="11 12">DSM 21035</strain>
    </source>
</reference>
<dbReference type="GO" id="GO:0006281">
    <property type="term" value="P:DNA repair"/>
    <property type="evidence" value="ECO:0007669"/>
    <property type="project" value="UniProtKB-KW"/>
</dbReference>
<evidence type="ECO:0000256" key="5">
    <source>
        <dbReference type="ARBA" id="ARBA00022763"/>
    </source>
</evidence>
<proteinExistence type="predicted"/>
<evidence type="ECO:0000256" key="9">
    <source>
        <dbReference type="SAM" id="Phobius"/>
    </source>
</evidence>
<dbReference type="AlphaFoldDB" id="A0A1H9JDN7"/>
<gene>
    <name evidence="11" type="ORF">SAMN05421824_2481</name>
</gene>
<dbReference type="PROSITE" id="PS51257">
    <property type="entry name" value="PROKAR_LIPOPROTEIN"/>
    <property type="match status" value="1"/>
</dbReference>
<keyword evidence="9" id="KW-0472">Membrane</keyword>
<dbReference type="Gene3D" id="3.60.10.10">
    <property type="entry name" value="Endonuclease/exonuclease/phosphatase"/>
    <property type="match status" value="1"/>
</dbReference>
<accession>A0A1H9JDN7</accession>
<dbReference type="InterPro" id="IPR036691">
    <property type="entry name" value="Endo/exonu/phosph_ase_sf"/>
</dbReference>
<keyword evidence="11" id="KW-0269">Exonuclease</keyword>
<dbReference type="InterPro" id="IPR005135">
    <property type="entry name" value="Endo/exonuclease/phosphatase"/>
</dbReference>
<dbReference type="GO" id="GO:0004527">
    <property type="term" value="F:exonuclease activity"/>
    <property type="evidence" value="ECO:0007669"/>
    <property type="project" value="UniProtKB-KW"/>
</dbReference>
<dbReference type="InterPro" id="IPR051547">
    <property type="entry name" value="TDP2-like"/>
</dbReference>
<keyword evidence="9" id="KW-1133">Transmembrane helix</keyword>
<evidence type="ECO:0000256" key="1">
    <source>
        <dbReference type="ARBA" id="ARBA00001936"/>
    </source>
</evidence>
<dbReference type="PANTHER" id="PTHR15822:SF4">
    <property type="entry name" value="TYROSYL-DNA PHOSPHODIESTERASE 2"/>
    <property type="match status" value="1"/>
</dbReference>
<keyword evidence="7" id="KW-0460">Magnesium</keyword>
<comment type="cofactor">
    <cofactor evidence="2">
        <name>Mg(2+)</name>
        <dbReference type="ChEBI" id="CHEBI:18420"/>
    </cofactor>
</comment>
<evidence type="ECO:0000256" key="4">
    <source>
        <dbReference type="ARBA" id="ARBA00022723"/>
    </source>
</evidence>
<dbReference type="GO" id="GO:0004519">
    <property type="term" value="F:endonuclease activity"/>
    <property type="evidence" value="ECO:0007669"/>
    <property type="project" value="UniProtKB-KW"/>
</dbReference>
<dbReference type="GO" id="GO:0046872">
    <property type="term" value="F:metal ion binding"/>
    <property type="evidence" value="ECO:0007669"/>
    <property type="project" value="UniProtKB-KW"/>
</dbReference>